<keyword evidence="1" id="KW-0175">Coiled coil</keyword>
<feature type="transmembrane region" description="Helical" evidence="3">
    <location>
        <begin position="182"/>
        <end position="200"/>
    </location>
</feature>
<feature type="coiled-coil region" evidence="1">
    <location>
        <begin position="79"/>
        <end position="106"/>
    </location>
</feature>
<evidence type="ECO:0000256" key="2">
    <source>
        <dbReference type="SAM" id="MobiDB-lite"/>
    </source>
</evidence>
<accession>A0AAD6YWY8</accession>
<feature type="domain" description="1,3-beta-glucan synthase component FKS1-like" evidence="4">
    <location>
        <begin position="151"/>
        <end position="229"/>
    </location>
</feature>
<name>A0AAD6YWY8_9AGAR</name>
<protein>
    <recommendedName>
        <fullName evidence="4">1,3-beta-glucan synthase component FKS1-like domain-containing protein</fullName>
    </recommendedName>
</protein>
<keyword evidence="3" id="KW-0472">Membrane</keyword>
<dbReference type="InterPro" id="IPR056261">
    <property type="entry name" value="FKS1-like_dom2"/>
</dbReference>
<dbReference type="AlphaFoldDB" id="A0AAD6YWY8"/>
<dbReference type="EMBL" id="JARIHO010000157">
    <property type="protein sequence ID" value="KAJ7300654.1"/>
    <property type="molecule type" value="Genomic_DNA"/>
</dbReference>
<dbReference type="Proteomes" id="UP001218218">
    <property type="component" value="Unassembled WGS sequence"/>
</dbReference>
<keyword evidence="3" id="KW-1133">Transmembrane helix</keyword>
<evidence type="ECO:0000313" key="6">
    <source>
        <dbReference type="Proteomes" id="UP001218218"/>
    </source>
</evidence>
<proteinExistence type="predicted"/>
<keyword evidence="6" id="KW-1185">Reference proteome</keyword>
<reference evidence="5" key="1">
    <citation type="submission" date="2023-03" db="EMBL/GenBank/DDBJ databases">
        <title>Massive genome expansion in bonnet fungi (Mycena s.s.) driven by repeated elements and novel gene families across ecological guilds.</title>
        <authorList>
            <consortium name="Lawrence Berkeley National Laboratory"/>
            <person name="Harder C.B."/>
            <person name="Miyauchi S."/>
            <person name="Viragh M."/>
            <person name="Kuo A."/>
            <person name="Thoen E."/>
            <person name="Andreopoulos B."/>
            <person name="Lu D."/>
            <person name="Skrede I."/>
            <person name="Drula E."/>
            <person name="Henrissat B."/>
            <person name="Morin E."/>
            <person name="Kohler A."/>
            <person name="Barry K."/>
            <person name="LaButti K."/>
            <person name="Morin E."/>
            <person name="Salamov A."/>
            <person name="Lipzen A."/>
            <person name="Mereny Z."/>
            <person name="Hegedus B."/>
            <person name="Baldrian P."/>
            <person name="Stursova M."/>
            <person name="Weitz H."/>
            <person name="Taylor A."/>
            <person name="Grigoriev I.V."/>
            <person name="Nagy L.G."/>
            <person name="Martin F."/>
            <person name="Kauserud H."/>
        </authorList>
    </citation>
    <scope>NUCLEOTIDE SEQUENCE</scope>
    <source>
        <strain evidence="5">CBHHK002</strain>
    </source>
</reference>
<evidence type="ECO:0000259" key="4">
    <source>
        <dbReference type="Pfam" id="PF23605"/>
    </source>
</evidence>
<comment type="caution">
    <text evidence="5">The sequence shown here is derived from an EMBL/GenBank/DDBJ whole genome shotgun (WGS) entry which is preliminary data.</text>
</comment>
<organism evidence="5 6">
    <name type="scientific">Mycena albidolilacea</name>
    <dbReference type="NCBI Taxonomy" id="1033008"/>
    <lineage>
        <taxon>Eukaryota</taxon>
        <taxon>Fungi</taxon>
        <taxon>Dikarya</taxon>
        <taxon>Basidiomycota</taxon>
        <taxon>Agaricomycotina</taxon>
        <taxon>Agaricomycetes</taxon>
        <taxon>Agaricomycetidae</taxon>
        <taxon>Agaricales</taxon>
        <taxon>Marasmiineae</taxon>
        <taxon>Mycenaceae</taxon>
        <taxon>Mycena</taxon>
    </lineage>
</organism>
<evidence type="ECO:0000256" key="1">
    <source>
        <dbReference type="SAM" id="Coils"/>
    </source>
</evidence>
<sequence>MSLLYAKSEENLRLEGLLADERAILLAERAKNVVLQERVKTLEAQSGAAPATASNGPSDHAEERLRALEEALEAERPAVAAMRQSMAAVEAQRDSAMREKAAGEQQRDLFQERVTITEEQTKAGVALIKATFELRETALNRLKRMQDTVTAGAVTLPLILATLAEFSYILTTWNNTSHLTRWLLFLTVILVLTVGPTFYIPIVTSARKDNSVTKIIGTVQFFFSVFVTGANTSPPPIRASTRLSKPHCYDTSARPPACMGLAQLQDQDRLHPSKWPFMLVHMDDVPKSAAGRSLRIKLAMRLTLGQLSDEVRSLSIRPHTPTTSLLNLQLLQSEDDNAPIIPPRTTSLTQVACKCTSDPCRSCVLLECTSLGFLRKRDPPKAYINAIKARLHQVGTLAAVGMSYADPSNYSCRPSQEEDWE</sequence>
<feature type="region of interest" description="Disordered" evidence="2">
    <location>
        <begin position="44"/>
        <end position="63"/>
    </location>
</feature>
<keyword evidence="3" id="KW-0812">Transmembrane</keyword>
<evidence type="ECO:0000256" key="3">
    <source>
        <dbReference type="SAM" id="Phobius"/>
    </source>
</evidence>
<feature type="transmembrane region" description="Helical" evidence="3">
    <location>
        <begin position="149"/>
        <end position="170"/>
    </location>
</feature>
<dbReference type="Pfam" id="PF23605">
    <property type="entry name" value="FKS1_dom2"/>
    <property type="match status" value="1"/>
</dbReference>
<evidence type="ECO:0000313" key="5">
    <source>
        <dbReference type="EMBL" id="KAJ7300654.1"/>
    </source>
</evidence>
<gene>
    <name evidence="5" type="ORF">DFH08DRAFT_979457</name>
</gene>